<dbReference type="EMBL" id="CAJNOE010001205">
    <property type="protein sequence ID" value="CAF1400589.1"/>
    <property type="molecule type" value="Genomic_DNA"/>
</dbReference>
<proteinExistence type="predicted"/>
<protein>
    <submittedName>
        <fullName evidence="1">Uncharacterized protein</fullName>
    </submittedName>
</protein>
<evidence type="ECO:0000313" key="1">
    <source>
        <dbReference type="EMBL" id="CAF1400589.1"/>
    </source>
</evidence>
<evidence type="ECO:0000313" key="3">
    <source>
        <dbReference type="Proteomes" id="UP000663860"/>
    </source>
</evidence>
<dbReference type="AlphaFoldDB" id="A0A815L2J8"/>
<accession>A0A815L2J8</accession>
<dbReference type="EMBL" id="CAJOBB010000813">
    <property type="protein sequence ID" value="CAF3756872.1"/>
    <property type="molecule type" value="Genomic_DNA"/>
</dbReference>
<sequence length="122" mass="14281">MMPCGEKGYVDDFAYKYCEAYLTAQDQFKDIKWQKGVRVCLQRTMLSNLQTSSQFSCSQISNWGFNSHFDCYMHPVSNSTEINFCHLTAKDIIKIGWIAKNKVFKQEVMDQFLKLIKECTKH</sequence>
<name>A0A815L2J8_9BILA</name>
<evidence type="ECO:0000313" key="2">
    <source>
        <dbReference type="EMBL" id="CAF3756872.1"/>
    </source>
</evidence>
<gene>
    <name evidence="1" type="ORF">IZO911_LOCUS39470</name>
    <name evidence="2" type="ORF">KXQ929_LOCUS14566</name>
</gene>
<dbReference type="Proteomes" id="UP000663860">
    <property type="component" value="Unassembled WGS sequence"/>
</dbReference>
<dbReference type="Proteomes" id="UP000663868">
    <property type="component" value="Unassembled WGS sequence"/>
</dbReference>
<comment type="caution">
    <text evidence="1">The sequence shown here is derived from an EMBL/GenBank/DDBJ whole genome shotgun (WGS) entry which is preliminary data.</text>
</comment>
<organism evidence="1 3">
    <name type="scientific">Adineta steineri</name>
    <dbReference type="NCBI Taxonomy" id="433720"/>
    <lineage>
        <taxon>Eukaryota</taxon>
        <taxon>Metazoa</taxon>
        <taxon>Spiralia</taxon>
        <taxon>Gnathifera</taxon>
        <taxon>Rotifera</taxon>
        <taxon>Eurotatoria</taxon>
        <taxon>Bdelloidea</taxon>
        <taxon>Adinetida</taxon>
        <taxon>Adinetidae</taxon>
        <taxon>Adineta</taxon>
    </lineage>
</organism>
<reference evidence="1" key="1">
    <citation type="submission" date="2021-02" db="EMBL/GenBank/DDBJ databases">
        <authorList>
            <person name="Nowell W R."/>
        </authorList>
    </citation>
    <scope>NUCLEOTIDE SEQUENCE</scope>
</reference>